<dbReference type="Gene3D" id="3.40.50.360">
    <property type="match status" value="1"/>
</dbReference>
<dbReference type="AlphaFoldDB" id="A1RA96"/>
<dbReference type="EMBL" id="CP000474">
    <property type="protein sequence ID" value="ABM08053.1"/>
    <property type="molecule type" value="Genomic_DNA"/>
</dbReference>
<dbReference type="InterPro" id="IPR003680">
    <property type="entry name" value="Flavodoxin_fold"/>
</dbReference>
<keyword evidence="2 6" id="KW-0288">FMN</keyword>
<comment type="caution">
    <text evidence="6">Lacks conserved residue(s) required for the propagation of feature annotation.</text>
</comment>
<sequence length="225" mass="24288">MPSILHINASPRYANSDSLRLARHFIDSVQAAASETFEVETVNLFDDGALPAFGRTAAAAKMAVFTGQDQTPEQVAAWEAARAVFDQFAAADAYVFNIPMWNSGVPYVLKQWIDIITQPGWSFGFDPERGYSGLMEGKQTVAIHTSGVYAPGVPAAFGSDFSSSYVADWLNFVGIEDATHVRFAPTVLNADVEGTRILAENELSDAALLFAGKLQAVGRLQFATD</sequence>
<feature type="domain" description="Flavodoxin-like fold" evidence="7">
    <location>
        <begin position="3"/>
        <end position="191"/>
    </location>
</feature>
<evidence type="ECO:0000256" key="6">
    <source>
        <dbReference type="HAMAP-Rule" id="MF_01216"/>
    </source>
</evidence>
<dbReference type="Proteomes" id="UP000000637">
    <property type="component" value="Chromosome"/>
</dbReference>
<dbReference type="GO" id="GO:0016655">
    <property type="term" value="F:oxidoreductase activity, acting on NAD(P)H, quinone or similar compound as acceptor"/>
    <property type="evidence" value="ECO:0007669"/>
    <property type="project" value="InterPro"/>
</dbReference>
<name>A1RA96_PAEAT</name>
<dbReference type="HAMAP" id="MF_01216">
    <property type="entry name" value="Azoreductase_type1"/>
    <property type="match status" value="1"/>
</dbReference>
<protein>
    <recommendedName>
        <fullName evidence="6">FMN dependent NADH:quinone oxidoreductase</fullName>
        <ecNumber evidence="6">1.6.5.-</ecNumber>
    </recommendedName>
    <alternativeName>
        <fullName evidence="6">Azo-dye reductase</fullName>
    </alternativeName>
    <alternativeName>
        <fullName evidence="6">FMN-dependent NADH-azo compound oxidoreductase</fullName>
    </alternativeName>
    <alternativeName>
        <fullName evidence="6">FMN-dependent NADH-azoreductase</fullName>
        <ecNumber evidence="6">1.7.1.17</ecNumber>
    </alternativeName>
</protein>
<dbReference type="InterPro" id="IPR029039">
    <property type="entry name" value="Flavoprotein-like_sf"/>
</dbReference>
<dbReference type="SUPFAM" id="SSF52218">
    <property type="entry name" value="Flavoproteins"/>
    <property type="match status" value="1"/>
</dbReference>
<reference evidence="8 9" key="1">
    <citation type="journal article" date="2006" name="PLoS Genet.">
        <title>Secrets of soil survival revealed by the genome sequence of Arthrobacter aurescens TC1.</title>
        <authorList>
            <person name="Mongodin E.F."/>
            <person name="Shapir N."/>
            <person name="Daugherty S.C."/>
            <person name="DeBoy R.T."/>
            <person name="Emerson J.B."/>
            <person name="Shvartzbeyn A."/>
            <person name="Radune D."/>
            <person name="Vamathevan J."/>
            <person name="Riggs F."/>
            <person name="Grinberg V."/>
            <person name="Khouri H."/>
            <person name="Wackett L.P."/>
            <person name="Nelson K.E."/>
            <person name="Sadowsky M.J."/>
        </authorList>
    </citation>
    <scope>NUCLEOTIDE SEQUENCE [LARGE SCALE GENOMIC DNA]</scope>
    <source>
        <strain evidence="8 9">TC1</strain>
    </source>
</reference>
<keyword evidence="1 6" id="KW-0285">Flavoprotein</keyword>
<dbReference type="OrthoDB" id="9787136at2"/>
<dbReference type="STRING" id="290340.AAur_3465"/>
<gene>
    <name evidence="6" type="primary">azoR</name>
    <name evidence="8" type="ordered locus">AAur_3465</name>
</gene>
<comment type="cofactor">
    <cofactor evidence="6">
        <name>FMN</name>
        <dbReference type="ChEBI" id="CHEBI:58210"/>
    </cofactor>
    <text evidence="6">Binds 1 FMN per subunit.</text>
</comment>
<comment type="catalytic activity">
    <reaction evidence="5">
        <text>N,N-dimethyl-1,4-phenylenediamine + anthranilate + 2 NAD(+) = 2-(4-dimethylaminophenyl)diazenylbenzoate + 2 NADH + 2 H(+)</text>
        <dbReference type="Rhea" id="RHEA:55872"/>
        <dbReference type="ChEBI" id="CHEBI:15378"/>
        <dbReference type="ChEBI" id="CHEBI:15783"/>
        <dbReference type="ChEBI" id="CHEBI:16567"/>
        <dbReference type="ChEBI" id="CHEBI:57540"/>
        <dbReference type="ChEBI" id="CHEBI:57945"/>
        <dbReference type="ChEBI" id="CHEBI:71579"/>
        <dbReference type="EC" id="1.7.1.17"/>
    </reaction>
    <physiologicalReaction direction="right-to-left" evidence="5">
        <dbReference type="Rhea" id="RHEA:55874"/>
    </physiologicalReaction>
</comment>
<feature type="binding site" evidence="6">
    <location>
        <begin position="16"/>
        <end position="18"/>
    </location>
    <ligand>
        <name>FMN</name>
        <dbReference type="ChEBI" id="CHEBI:58210"/>
    </ligand>
</feature>
<evidence type="ECO:0000256" key="2">
    <source>
        <dbReference type="ARBA" id="ARBA00022643"/>
    </source>
</evidence>
<comment type="similarity">
    <text evidence="6">Belongs to the azoreductase type 1 family.</text>
</comment>
<comment type="function">
    <text evidence="6">Quinone reductase that provides resistance to thiol-specific stress caused by electrophilic quinones.</text>
</comment>
<comment type="catalytic activity">
    <reaction evidence="6">
        <text>2 a quinone + NADH + H(+) = 2 a 1,4-benzosemiquinone + NAD(+)</text>
        <dbReference type="Rhea" id="RHEA:65952"/>
        <dbReference type="ChEBI" id="CHEBI:15378"/>
        <dbReference type="ChEBI" id="CHEBI:57540"/>
        <dbReference type="ChEBI" id="CHEBI:57945"/>
        <dbReference type="ChEBI" id="CHEBI:132124"/>
        <dbReference type="ChEBI" id="CHEBI:134225"/>
    </reaction>
</comment>
<evidence type="ECO:0000313" key="8">
    <source>
        <dbReference type="EMBL" id="ABM08053.1"/>
    </source>
</evidence>
<evidence type="ECO:0000256" key="1">
    <source>
        <dbReference type="ARBA" id="ARBA00022630"/>
    </source>
</evidence>
<accession>A1RA96</accession>
<dbReference type="RefSeq" id="WP_011776084.1">
    <property type="nucleotide sequence ID" value="NC_008711.1"/>
</dbReference>
<dbReference type="PANTHER" id="PTHR43741">
    <property type="entry name" value="FMN-DEPENDENT NADH-AZOREDUCTASE 1"/>
    <property type="match status" value="1"/>
</dbReference>
<keyword evidence="3 6" id="KW-0560">Oxidoreductase</keyword>
<dbReference type="GO" id="GO:0009055">
    <property type="term" value="F:electron transfer activity"/>
    <property type="evidence" value="ECO:0007669"/>
    <property type="project" value="UniProtKB-UniRule"/>
</dbReference>
<dbReference type="GO" id="GO:0010181">
    <property type="term" value="F:FMN binding"/>
    <property type="evidence" value="ECO:0007669"/>
    <property type="project" value="UniProtKB-UniRule"/>
</dbReference>
<feature type="binding site" evidence="6">
    <location>
        <position position="10"/>
    </location>
    <ligand>
        <name>FMN</name>
        <dbReference type="ChEBI" id="CHEBI:58210"/>
    </ligand>
</feature>
<evidence type="ECO:0000259" key="7">
    <source>
        <dbReference type="Pfam" id="PF02525"/>
    </source>
</evidence>
<comment type="subunit">
    <text evidence="6">Homodimer.</text>
</comment>
<evidence type="ECO:0000256" key="4">
    <source>
        <dbReference type="ARBA" id="ARBA00023027"/>
    </source>
</evidence>
<proteinExistence type="inferred from homology"/>
<keyword evidence="4 6" id="KW-0520">NAD</keyword>
<dbReference type="InterPro" id="IPR050104">
    <property type="entry name" value="FMN-dep_NADH:Q_OxRdtase_AzoR1"/>
</dbReference>
<dbReference type="HOGENOM" id="CLU_088964_1_0_11"/>
<keyword evidence="9" id="KW-1185">Reference proteome</keyword>
<evidence type="ECO:0000256" key="3">
    <source>
        <dbReference type="ARBA" id="ARBA00023002"/>
    </source>
</evidence>
<dbReference type="PANTHER" id="PTHR43741:SF4">
    <property type="entry name" value="FMN-DEPENDENT NADH:QUINONE OXIDOREDUCTASE"/>
    <property type="match status" value="1"/>
</dbReference>
<dbReference type="eggNOG" id="COG1182">
    <property type="taxonomic scope" value="Bacteria"/>
</dbReference>
<dbReference type="EC" id="1.7.1.17" evidence="6"/>
<dbReference type="KEGG" id="aau:AAur_3465"/>
<dbReference type="Pfam" id="PF02525">
    <property type="entry name" value="Flavodoxin_2"/>
    <property type="match status" value="1"/>
</dbReference>
<dbReference type="EC" id="1.6.5.-" evidence="6"/>
<dbReference type="InterPro" id="IPR023048">
    <property type="entry name" value="NADH:quinone_OxRdtase_FMN_depd"/>
</dbReference>
<evidence type="ECO:0000256" key="5">
    <source>
        <dbReference type="ARBA" id="ARBA00048542"/>
    </source>
</evidence>
<dbReference type="GO" id="GO:0016652">
    <property type="term" value="F:oxidoreductase activity, acting on NAD(P)H as acceptor"/>
    <property type="evidence" value="ECO:0007669"/>
    <property type="project" value="UniProtKB-UniRule"/>
</dbReference>
<comment type="function">
    <text evidence="6">Also exhibits azoreductase activity. Catalyzes the reductive cleavage of the azo bond in aromatic azo compounds to the corresponding amines.</text>
</comment>
<organism evidence="8 9">
    <name type="scientific">Paenarthrobacter aurescens (strain TC1)</name>
    <dbReference type="NCBI Taxonomy" id="290340"/>
    <lineage>
        <taxon>Bacteria</taxon>
        <taxon>Bacillati</taxon>
        <taxon>Actinomycetota</taxon>
        <taxon>Actinomycetes</taxon>
        <taxon>Micrococcales</taxon>
        <taxon>Micrococcaceae</taxon>
        <taxon>Paenarthrobacter</taxon>
    </lineage>
</organism>
<evidence type="ECO:0000313" key="9">
    <source>
        <dbReference type="Proteomes" id="UP000000637"/>
    </source>
</evidence>